<evidence type="ECO:0000313" key="1">
    <source>
        <dbReference type="EMBL" id="QGY43621.1"/>
    </source>
</evidence>
<dbReference type="EMBL" id="CP046401">
    <property type="protein sequence ID" value="QGY43621.1"/>
    <property type="molecule type" value="Genomic_DNA"/>
</dbReference>
<accession>A0A6I6JMJ9</accession>
<sequence length="305" mass="34803">MKKIFLFFLLPLFISCIDEGVDFRNTGDNNIRIYIVKDGEVDNSQPNEDLESLELESTPWLKSSEIEFYDWSSHIFYLNTKKEKGQYSGNYFVIKDGDTPLLLGVFFAVYWSFMPQFPSIVAHDDFFYPQDVIGLGGINFSSAVDTSANFQNFREALESSGILHEGIDVELTKLKKKNATTLEYSIRITNNDIESIYVLDPSKMGEGRFHYYTNGVSFRKDNVSYYSQSESISSPEIRSNWYYKLVPGKSITRTISRGGFSDLPSGNVHFYFSFPGANVDAGEWKKADGRIWLGNKYIEGDISLN</sequence>
<keyword evidence="2" id="KW-1185">Reference proteome</keyword>
<gene>
    <name evidence="1" type="ORF">GM418_08085</name>
</gene>
<dbReference type="AlphaFoldDB" id="A0A6I6JMJ9"/>
<reference evidence="1 2" key="1">
    <citation type="submission" date="2019-11" db="EMBL/GenBank/DDBJ databases">
        <authorList>
            <person name="Zheng R.K."/>
            <person name="Sun C.M."/>
        </authorList>
    </citation>
    <scope>NUCLEOTIDE SEQUENCE [LARGE SCALE GENOMIC DNA]</scope>
    <source>
        <strain evidence="1 2">WC007</strain>
    </source>
</reference>
<dbReference type="Proteomes" id="UP000428260">
    <property type="component" value="Chromosome"/>
</dbReference>
<organism evidence="1 2">
    <name type="scientific">Maribellus comscasis</name>
    <dbReference type="NCBI Taxonomy" id="2681766"/>
    <lineage>
        <taxon>Bacteria</taxon>
        <taxon>Pseudomonadati</taxon>
        <taxon>Bacteroidota</taxon>
        <taxon>Bacteroidia</taxon>
        <taxon>Marinilabiliales</taxon>
        <taxon>Prolixibacteraceae</taxon>
        <taxon>Maribellus</taxon>
    </lineage>
</organism>
<dbReference type="RefSeq" id="WP_158864933.1">
    <property type="nucleotide sequence ID" value="NZ_CP046401.1"/>
</dbReference>
<dbReference type="PROSITE" id="PS51257">
    <property type="entry name" value="PROKAR_LIPOPROTEIN"/>
    <property type="match status" value="1"/>
</dbReference>
<name>A0A6I6JMJ9_9BACT</name>
<evidence type="ECO:0008006" key="3">
    <source>
        <dbReference type="Google" id="ProtNLM"/>
    </source>
</evidence>
<protein>
    <recommendedName>
        <fullName evidence="3">Lipoprotein</fullName>
    </recommendedName>
</protein>
<dbReference type="KEGG" id="mcos:GM418_08085"/>
<proteinExistence type="predicted"/>
<evidence type="ECO:0000313" key="2">
    <source>
        <dbReference type="Proteomes" id="UP000428260"/>
    </source>
</evidence>